<comment type="caution">
    <text evidence="2">The sequence shown here is derived from an EMBL/GenBank/DDBJ whole genome shotgun (WGS) entry which is preliminary data.</text>
</comment>
<evidence type="ECO:0000313" key="2">
    <source>
        <dbReference type="EMBL" id="MEQ2486015.1"/>
    </source>
</evidence>
<name>A0ABV1FNV4_9BACT</name>
<keyword evidence="3" id="KW-1185">Reference proteome</keyword>
<proteinExistence type="predicted"/>
<reference evidence="2 3" key="1">
    <citation type="submission" date="2024-04" db="EMBL/GenBank/DDBJ databases">
        <title>Human intestinal bacterial collection.</title>
        <authorList>
            <person name="Pauvert C."/>
            <person name="Hitch T.C.A."/>
            <person name="Clavel T."/>
        </authorList>
    </citation>
    <scope>NUCLEOTIDE SEQUENCE [LARGE SCALE GENOMIC DNA]</scope>
    <source>
        <strain evidence="2 3">CLA-AA-H145</strain>
    </source>
</reference>
<protein>
    <submittedName>
        <fullName evidence="2">SprT-like domain-containing protein</fullName>
    </submittedName>
</protein>
<dbReference type="Proteomes" id="UP001487296">
    <property type="component" value="Unassembled WGS sequence"/>
</dbReference>
<dbReference type="InterPro" id="IPR006640">
    <property type="entry name" value="SprT-like_domain"/>
</dbReference>
<evidence type="ECO:0000259" key="1">
    <source>
        <dbReference type="Pfam" id="PF10263"/>
    </source>
</evidence>
<dbReference type="EMBL" id="JBBNFP010000006">
    <property type="protein sequence ID" value="MEQ2486015.1"/>
    <property type="molecule type" value="Genomic_DNA"/>
</dbReference>
<sequence>MQIDILWLRKWFDTFNQQYFDGGLPTPRFHIGHSRTQLGTLSYKRKRGLMRTSLYDFALGMSNYYDQSEHQFQSVLLHEMIHLSIAASGLTDTAPHGVVFRGMMSRLNREGWHIHVTTSTRGMQKAYTGSERVIGQYLVLAIELADGRHFLSSVSPRHARALNERVQQAGEVRQAAWYTTSDPWFADMPKVRSLRGRRVSAEVFANKTARMKPIAF</sequence>
<dbReference type="Pfam" id="PF10263">
    <property type="entry name" value="SprT-like"/>
    <property type="match status" value="1"/>
</dbReference>
<organism evidence="2 3">
    <name type="scientific">Hallella faecis</name>
    <dbReference type="NCBI Taxonomy" id="2841596"/>
    <lineage>
        <taxon>Bacteria</taxon>
        <taxon>Pseudomonadati</taxon>
        <taxon>Bacteroidota</taxon>
        <taxon>Bacteroidia</taxon>
        <taxon>Bacteroidales</taxon>
        <taxon>Prevotellaceae</taxon>
        <taxon>Hallella</taxon>
    </lineage>
</organism>
<dbReference type="RefSeq" id="WP_215759002.1">
    <property type="nucleotide sequence ID" value="NZ_JAHKBE010000005.1"/>
</dbReference>
<feature type="domain" description="SprT-like" evidence="1">
    <location>
        <begin position="9"/>
        <end position="117"/>
    </location>
</feature>
<gene>
    <name evidence="2" type="ORF">AAAT34_02975</name>
</gene>
<accession>A0ABV1FNV4</accession>
<evidence type="ECO:0000313" key="3">
    <source>
        <dbReference type="Proteomes" id="UP001487296"/>
    </source>
</evidence>